<gene>
    <name evidence="15 20" type="primary">trmD</name>
    <name evidence="20" type="ORF">ENW96_12325</name>
</gene>
<dbReference type="Gene3D" id="3.40.1280.10">
    <property type="match status" value="1"/>
</dbReference>
<keyword evidence="8 15" id="KW-0489">Methyltransferase</keyword>
<keyword evidence="7 15" id="KW-0963">Cytoplasm</keyword>
<dbReference type="PANTHER" id="PTHR46417:SF1">
    <property type="entry name" value="TRNA (GUANINE-N(1)-)-METHYLTRANSFERASE"/>
    <property type="match status" value="1"/>
</dbReference>
<evidence type="ECO:0000256" key="5">
    <source>
        <dbReference type="ARBA" id="ARBA00012807"/>
    </source>
</evidence>
<comment type="caution">
    <text evidence="20">The sequence shown here is derived from an EMBL/GenBank/DDBJ whole genome shotgun (WGS) entry which is preliminary data.</text>
</comment>
<reference evidence="20" key="1">
    <citation type="journal article" date="2020" name="mSystems">
        <title>Genome- and Community-Level Interaction Insights into Carbon Utilization and Element Cycling Functions of Hydrothermarchaeota in Hydrothermal Sediment.</title>
        <authorList>
            <person name="Zhou Z."/>
            <person name="Liu Y."/>
            <person name="Xu W."/>
            <person name="Pan J."/>
            <person name="Luo Z.H."/>
            <person name="Li M."/>
        </authorList>
    </citation>
    <scope>NUCLEOTIDE SEQUENCE [LARGE SCALE GENOMIC DNA]</scope>
    <source>
        <strain evidence="20">SpSt-897</strain>
    </source>
</reference>
<comment type="subcellular location">
    <subcellularLocation>
        <location evidence="2 15 17">Cytoplasm</location>
    </subcellularLocation>
</comment>
<dbReference type="InterPro" id="IPR002649">
    <property type="entry name" value="tRNA_m1G_MeTrfase_TrmD"/>
</dbReference>
<keyword evidence="9 15" id="KW-0808">Transferase</keyword>
<dbReference type="NCBIfam" id="NF000648">
    <property type="entry name" value="PRK00026.1"/>
    <property type="match status" value="1"/>
</dbReference>
<comment type="function">
    <text evidence="1 15 17">Specifically methylates guanosine-37 in various tRNAs.</text>
</comment>
<dbReference type="CDD" id="cd18080">
    <property type="entry name" value="TrmD-like"/>
    <property type="match status" value="1"/>
</dbReference>
<feature type="binding site" evidence="15 16">
    <location>
        <begin position="131"/>
        <end position="136"/>
    </location>
    <ligand>
        <name>S-adenosyl-L-methionine</name>
        <dbReference type="ChEBI" id="CHEBI:59789"/>
    </ligand>
</feature>
<evidence type="ECO:0000256" key="11">
    <source>
        <dbReference type="ARBA" id="ARBA00022694"/>
    </source>
</evidence>
<dbReference type="InterPro" id="IPR023148">
    <property type="entry name" value="tRNA_m1G_MeTrfase_C_sf"/>
</dbReference>
<dbReference type="InterPro" id="IPR016009">
    <property type="entry name" value="tRNA_MeTrfase_TRMD/TRM10"/>
</dbReference>
<accession>A0A7C3V053</accession>
<evidence type="ECO:0000256" key="16">
    <source>
        <dbReference type="PIRSR" id="PIRSR000386-1"/>
    </source>
</evidence>
<evidence type="ECO:0000256" key="1">
    <source>
        <dbReference type="ARBA" id="ARBA00002634"/>
    </source>
</evidence>
<comment type="subunit">
    <text evidence="4 15 17">Homodimer.</text>
</comment>
<evidence type="ECO:0000313" key="20">
    <source>
        <dbReference type="EMBL" id="HGF35143.1"/>
    </source>
</evidence>
<dbReference type="PIRSF" id="PIRSF000386">
    <property type="entry name" value="tRNA_mtase"/>
    <property type="match status" value="1"/>
</dbReference>
<evidence type="ECO:0000256" key="13">
    <source>
        <dbReference type="ARBA" id="ARBA00033392"/>
    </source>
</evidence>
<evidence type="ECO:0000256" key="12">
    <source>
        <dbReference type="ARBA" id="ARBA00029736"/>
    </source>
</evidence>
<dbReference type="InterPro" id="IPR029028">
    <property type="entry name" value="Alpha/beta_knot_MTases"/>
</dbReference>
<dbReference type="Pfam" id="PF01746">
    <property type="entry name" value="tRNA_m1G_MT"/>
    <property type="match status" value="1"/>
</dbReference>
<dbReference type="AlphaFoldDB" id="A0A7C3V053"/>
<feature type="binding site" evidence="15 16">
    <location>
        <position position="112"/>
    </location>
    <ligand>
        <name>S-adenosyl-L-methionine</name>
        <dbReference type="ChEBI" id="CHEBI:59789"/>
    </ligand>
</feature>
<evidence type="ECO:0000256" key="4">
    <source>
        <dbReference type="ARBA" id="ARBA00011738"/>
    </source>
</evidence>
<keyword evidence="10 15" id="KW-0949">S-adenosyl-L-methionine</keyword>
<dbReference type="Gene3D" id="1.10.1270.20">
    <property type="entry name" value="tRNA(m1g37)methyltransferase, domain 2"/>
    <property type="match status" value="1"/>
</dbReference>
<evidence type="ECO:0000256" key="8">
    <source>
        <dbReference type="ARBA" id="ARBA00022603"/>
    </source>
</evidence>
<evidence type="ECO:0000256" key="7">
    <source>
        <dbReference type="ARBA" id="ARBA00022490"/>
    </source>
</evidence>
<dbReference type="GO" id="GO:0002939">
    <property type="term" value="P:tRNA N1-guanine methylation"/>
    <property type="evidence" value="ECO:0007669"/>
    <property type="project" value="TreeGrafter"/>
</dbReference>
<evidence type="ECO:0000256" key="17">
    <source>
        <dbReference type="RuleBase" id="RU003464"/>
    </source>
</evidence>
<dbReference type="SUPFAM" id="SSF75217">
    <property type="entry name" value="alpha/beta knot"/>
    <property type="match status" value="1"/>
</dbReference>
<dbReference type="EMBL" id="DTMF01000299">
    <property type="protein sequence ID" value="HGF35143.1"/>
    <property type="molecule type" value="Genomic_DNA"/>
</dbReference>
<dbReference type="FunFam" id="1.10.1270.20:FF:000001">
    <property type="entry name" value="tRNA (guanine-N(1)-)-methyltransferase"/>
    <property type="match status" value="1"/>
</dbReference>
<evidence type="ECO:0000256" key="2">
    <source>
        <dbReference type="ARBA" id="ARBA00004496"/>
    </source>
</evidence>
<evidence type="ECO:0000256" key="9">
    <source>
        <dbReference type="ARBA" id="ARBA00022679"/>
    </source>
</evidence>
<evidence type="ECO:0000256" key="10">
    <source>
        <dbReference type="ARBA" id="ARBA00022691"/>
    </source>
</evidence>
<name>A0A7C3V053_9BACT</name>
<dbReference type="GO" id="GO:0005829">
    <property type="term" value="C:cytosol"/>
    <property type="evidence" value="ECO:0007669"/>
    <property type="project" value="TreeGrafter"/>
</dbReference>
<evidence type="ECO:0000256" key="3">
    <source>
        <dbReference type="ARBA" id="ARBA00007630"/>
    </source>
</evidence>
<dbReference type="PANTHER" id="PTHR46417">
    <property type="entry name" value="TRNA (GUANINE-N(1)-)-METHYLTRANSFERASE"/>
    <property type="match status" value="1"/>
</dbReference>
<dbReference type="InterPro" id="IPR029026">
    <property type="entry name" value="tRNA_m1G_MTases_N"/>
</dbReference>
<dbReference type="NCBIfam" id="TIGR00088">
    <property type="entry name" value="trmD"/>
    <property type="match status" value="1"/>
</dbReference>
<protein>
    <recommendedName>
        <fullName evidence="6 15">tRNA (guanine-N(1)-)-methyltransferase</fullName>
        <ecNumber evidence="5 15">2.1.1.228</ecNumber>
    </recommendedName>
    <alternativeName>
        <fullName evidence="12 15">M1G-methyltransferase</fullName>
    </alternativeName>
    <alternativeName>
        <fullName evidence="13 15">tRNA [GM37] methyltransferase</fullName>
    </alternativeName>
</protein>
<organism evidence="20">
    <name type="scientific">Desulfobacca acetoxidans</name>
    <dbReference type="NCBI Taxonomy" id="60893"/>
    <lineage>
        <taxon>Bacteria</taxon>
        <taxon>Pseudomonadati</taxon>
        <taxon>Thermodesulfobacteriota</taxon>
        <taxon>Desulfobaccia</taxon>
        <taxon>Desulfobaccales</taxon>
        <taxon>Desulfobaccaceae</taxon>
        <taxon>Desulfobacca</taxon>
    </lineage>
</organism>
<proteinExistence type="inferred from homology"/>
<dbReference type="HAMAP" id="MF_00605">
    <property type="entry name" value="TrmD"/>
    <property type="match status" value="1"/>
</dbReference>
<dbReference type="FunFam" id="3.40.1280.10:FF:000001">
    <property type="entry name" value="tRNA (guanine-N(1)-)-methyltransferase"/>
    <property type="match status" value="1"/>
</dbReference>
<evidence type="ECO:0000256" key="15">
    <source>
        <dbReference type="HAMAP-Rule" id="MF_00605"/>
    </source>
</evidence>
<feature type="region of interest" description="Disordered" evidence="18">
    <location>
        <begin position="220"/>
        <end position="246"/>
    </location>
</feature>
<sequence>MRIDLLTLFPEFFDSPLHQSMLRRAQTLGKVSFRVLNLRDYTRDRHKVADDRPFGGGPGMVMKPEPLVAAIRSVRGEDPETRVILLSPLGRLFDQKIAAELAQYPSLLLICGHYEGVDERIRHFIDDEISIGDYVLTGGEIPALVVVDAVTRLIPGVLGGEGAAAEESFQTGLLEYPHYTRPRDFEGLTVPEVLLCGDHARIARWRREQALRRTKARRPDLLAKAPLSPEDQEFLATLSEDPGKDR</sequence>
<evidence type="ECO:0000259" key="19">
    <source>
        <dbReference type="Pfam" id="PF01746"/>
    </source>
</evidence>
<evidence type="ECO:0000256" key="6">
    <source>
        <dbReference type="ARBA" id="ARBA00014679"/>
    </source>
</evidence>
<comment type="similarity">
    <text evidence="3 15 17">Belongs to the RNA methyltransferase TrmD family.</text>
</comment>
<dbReference type="EC" id="2.1.1.228" evidence="5 15"/>
<evidence type="ECO:0000256" key="18">
    <source>
        <dbReference type="SAM" id="MobiDB-lite"/>
    </source>
</evidence>
<comment type="catalytic activity">
    <reaction evidence="14 15 17">
        <text>guanosine(37) in tRNA + S-adenosyl-L-methionine = N(1)-methylguanosine(37) in tRNA + S-adenosyl-L-homocysteine + H(+)</text>
        <dbReference type="Rhea" id="RHEA:36899"/>
        <dbReference type="Rhea" id="RHEA-COMP:10145"/>
        <dbReference type="Rhea" id="RHEA-COMP:10147"/>
        <dbReference type="ChEBI" id="CHEBI:15378"/>
        <dbReference type="ChEBI" id="CHEBI:57856"/>
        <dbReference type="ChEBI" id="CHEBI:59789"/>
        <dbReference type="ChEBI" id="CHEBI:73542"/>
        <dbReference type="ChEBI" id="CHEBI:74269"/>
        <dbReference type="EC" id="2.1.1.228"/>
    </reaction>
</comment>
<feature type="domain" description="tRNA methyltransferase TRMD/TRM10-type" evidence="19">
    <location>
        <begin position="1"/>
        <end position="223"/>
    </location>
</feature>
<keyword evidence="11 15" id="KW-0819">tRNA processing</keyword>
<evidence type="ECO:0000256" key="14">
    <source>
        <dbReference type="ARBA" id="ARBA00047783"/>
    </source>
</evidence>
<dbReference type="GO" id="GO:0052906">
    <property type="term" value="F:tRNA (guanine(37)-N1)-methyltransferase activity"/>
    <property type="evidence" value="ECO:0007669"/>
    <property type="project" value="UniProtKB-UniRule"/>
</dbReference>